<dbReference type="AlphaFoldDB" id="A0A0N7KWJ4"/>
<protein>
    <submittedName>
        <fullName evidence="1">Glycosyl transferase</fullName>
    </submittedName>
</protein>
<dbReference type="Pfam" id="PF13692">
    <property type="entry name" value="Glyco_trans_1_4"/>
    <property type="match status" value="1"/>
</dbReference>
<dbReference type="GO" id="GO:0016740">
    <property type="term" value="F:transferase activity"/>
    <property type="evidence" value="ECO:0007669"/>
    <property type="project" value="UniProtKB-KW"/>
</dbReference>
<reference evidence="1" key="2">
    <citation type="journal article" date="2015" name="Sci. Rep.">
        <title>Genetic analysis of capsular polysaccharide synthesis gene clusters in 79 capsular types of Klebsiella spp.</title>
        <authorList>
            <person name="Pan Y.J."/>
            <person name="Lin T.L."/>
            <person name="Chen C.T."/>
            <person name="Chen Y.Y."/>
            <person name="Hsieh P.F."/>
            <person name="Hsu C.R."/>
            <person name="Wu M.C."/>
            <person name="Wang J.T."/>
        </authorList>
    </citation>
    <scope>NUCLEOTIDE SEQUENCE</scope>
    <source>
        <strain evidence="1">889</strain>
    </source>
</reference>
<gene>
    <name evidence="1" type="primary">wckO</name>
</gene>
<accession>A0A0N7KWJ4</accession>
<dbReference type="Gene3D" id="3.40.50.2000">
    <property type="entry name" value="Glycogen Phosphorylase B"/>
    <property type="match status" value="1"/>
</dbReference>
<proteinExistence type="predicted"/>
<evidence type="ECO:0000313" key="1">
    <source>
        <dbReference type="EMBL" id="BAT24289.1"/>
    </source>
</evidence>
<reference evidence="1" key="1">
    <citation type="submission" date="2014-04" db="EMBL/GenBank/DDBJ databases">
        <authorList>
            <person name="Harrison E."/>
        </authorList>
    </citation>
    <scope>NUCLEOTIDE SEQUENCE</scope>
    <source>
        <strain evidence="1">889</strain>
    </source>
</reference>
<sequence>MVYYMKILFLTTVLPLNARSGGEIVSKKIIDEIADNEWSIDVIGFVRTNESDHINPKNFFSAGNRVIETQGNKKQTLQWLAHAIIKNNAFSTQKYIDKNYVRLVLNKIKENDYSYIFVDHTQMLWVTDYLPKGIKIVLISHNVESELYKNLARDAHNWLKVKLLERESLKMLKHEKNSLPKIEQIWALSEDDQLFYQGLSDALTTNTKCIVFDALPVLSPDPHSSIETKYDISILGTWTWDANMQGLKWFFEMVYPLISQEINIHVAGKGADWLKGKYSNVVYHGFVDDAREFMLDSKLIVIPSIAGAGVQIKTLDAITVGRPIITTNFALRGLKDYPLYVVAVETATEMANAIRHEIEVSHPVGYISACINESTDWYFKKKNKFKQLISKNLKIRTGD</sequence>
<dbReference type="EMBL" id="AB924605">
    <property type="protein sequence ID" value="BAT24289.1"/>
    <property type="molecule type" value="Genomic_DNA"/>
</dbReference>
<dbReference type="SUPFAM" id="SSF53756">
    <property type="entry name" value="UDP-Glycosyltransferase/glycogen phosphorylase"/>
    <property type="match status" value="1"/>
</dbReference>
<name>A0A0N7KWJ4_9ENTR</name>
<keyword evidence="1" id="KW-0808">Transferase</keyword>
<organism evidence="1">
    <name type="scientific">Klebsiella sp. 889</name>
    <dbReference type="NCBI Taxonomy" id="1497837"/>
    <lineage>
        <taxon>Bacteria</taxon>
        <taxon>Pseudomonadati</taxon>
        <taxon>Pseudomonadota</taxon>
        <taxon>Gammaproteobacteria</taxon>
        <taxon>Enterobacterales</taxon>
        <taxon>Enterobacteriaceae</taxon>
        <taxon>Klebsiella/Raoultella group</taxon>
        <taxon>Klebsiella</taxon>
    </lineage>
</organism>